<organism evidence="1 2">
    <name type="scientific">Smittium culicis</name>
    <dbReference type="NCBI Taxonomy" id="133412"/>
    <lineage>
        <taxon>Eukaryota</taxon>
        <taxon>Fungi</taxon>
        <taxon>Fungi incertae sedis</taxon>
        <taxon>Zoopagomycota</taxon>
        <taxon>Kickxellomycotina</taxon>
        <taxon>Harpellomycetes</taxon>
        <taxon>Harpellales</taxon>
        <taxon>Legeriomycetaceae</taxon>
        <taxon>Smittium</taxon>
    </lineage>
</organism>
<comment type="caution">
    <text evidence="1">The sequence shown here is derived from an EMBL/GenBank/DDBJ whole genome shotgun (WGS) entry which is preliminary data.</text>
</comment>
<reference evidence="2" key="1">
    <citation type="submission" date="2017-01" db="EMBL/GenBank/DDBJ databases">
        <authorList>
            <person name="Wang Y."/>
            <person name="White M."/>
            <person name="Kvist S."/>
            <person name="Moncalvo J.-M."/>
        </authorList>
    </citation>
    <scope>NUCLEOTIDE SEQUENCE [LARGE SCALE GENOMIC DNA]</scope>
    <source>
        <strain evidence="2">ID-206-W2</strain>
    </source>
</reference>
<protein>
    <submittedName>
        <fullName evidence="1">Uncharacterized protein</fullName>
    </submittedName>
</protein>
<dbReference type="EMBL" id="LSSM01005562">
    <property type="protein sequence ID" value="OMJ12400.1"/>
    <property type="molecule type" value="Genomic_DNA"/>
</dbReference>
<evidence type="ECO:0000313" key="1">
    <source>
        <dbReference type="EMBL" id="OMJ12400.1"/>
    </source>
</evidence>
<dbReference type="Proteomes" id="UP000187429">
    <property type="component" value="Unassembled WGS sequence"/>
</dbReference>
<dbReference type="AlphaFoldDB" id="A0A1R1XCP4"/>
<accession>A0A1R1XCP4</accession>
<proteinExistence type="predicted"/>
<name>A0A1R1XCP4_9FUNG</name>
<sequence length="23" mass="2738">MVIQLTYIATDLPDTPQQKGWYR</sequence>
<keyword evidence="2" id="KW-1185">Reference proteome</keyword>
<feature type="non-terminal residue" evidence="1">
    <location>
        <position position="23"/>
    </location>
</feature>
<evidence type="ECO:0000313" key="2">
    <source>
        <dbReference type="Proteomes" id="UP000187429"/>
    </source>
</evidence>
<gene>
    <name evidence="1" type="ORF">AYI69_g9417</name>
</gene>